<name>W9UZY5_9GAMM</name>
<reference evidence="2 3" key="2">
    <citation type="journal article" date="2015" name="Syst. Appl. Microbiol.">
        <title>Nitrincola nitratireducens sp. nov. isolated from a haloalkaline crater lake.</title>
        <authorList>
            <person name="Singh A."/>
            <person name="Vaidya B."/>
            <person name="Tanuku N.R."/>
            <person name="Pinnaka A.K."/>
        </authorList>
    </citation>
    <scope>NUCLEOTIDE SEQUENCE [LARGE SCALE GENOMIC DNA]</scope>
    <source>
        <strain evidence="2 3">AK23</strain>
    </source>
</reference>
<dbReference type="InterPro" id="IPR013362">
    <property type="entry name" value="Pilus_4_PilV"/>
</dbReference>
<sequence length="154" mass="16735">MPIKLRTVRYFSQHGAGLLEILITLLLVTVGILGFASLQVSALKQSQSAMDRSLVVGQVYSMVDMMRADSQTQDYSVYNVALSASTPSGSSYQAQAVQVWRRNLSTQLNGARGQISCVVRACQITVEWDDSRAALNESDAKALAVSQFSVDITL</sequence>
<keyword evidence="1" id="KW-0472">Membrane</keyword>
<protein>
    <submittedName>
        <fullName evidence="2">Tfp pilus assembly protein PilV</fullName>
    </submittedName>
</protein>
<dbReference type="Proteomes" id="UP000019464">
    <property type="component" value="Unassembled WGS sequence"/>
</dbReference>
<dbReference type="STRING" id="1229521.D791_02829"/>
<dbReference type="NCBIfam" id="TIGR02523">
    <property type="entry name" value="type_IV_pilV"/>
    <property type="match status" value="1"/>
</dbReference>
<dbReference type="OrthoDB" id="5298127at2"/>
<keyword evidence="1" id="KW-1133">Transmembrane helix</keyword>
<evidence type="ECO:0000256" key="1">
    <source>
        <dbReference type="SAM" id="Phobius"/>
    </source>
</evidence>
<evidence type="ECO:0000313" key="3">
    <source>
        <dbReference type="Proteomes" id="UP000019464"/>
    </source>
</evidence>
<dbReference type="EMBL" id="AONB01000015">
    <property type="protein sequence ID" value="EXJ10271.1"/>
    <property type="molecule type" value="Genomic_DNA"/>
</dbReference>
<proteinExistence type="predicted"/>
<dbReference type="AlphaFoldDB" id="W9UZY5"/>
<comment type="caution">
    <text evidence="2">The sequence shown here is derived from an EMBL/GenBank/DDBJ whole genome shotgun (WGS) entry which is preliminary data.</text>
</comment>
<gene>
    <name evidence="2" type="ORF">D791_02829</name>
</gene>
<reference evidence="3" key="1">
    <citation type="submission" date="2012-11" db="EMBL/GenBank/DDBJ databases">
        <authorList>
            <person name="Singh A."/>
            <person name="Pinnaka A.K."/>
            <person name="Vaidya B."/>
        </authorList>
    </citation>
    <scope>NUCLEOTIDE SEQUENCE [LARGE SCALE GENOMIC DNA]</scope>
    <source>
        <strain evidence="3">AK23</strain>
    </source>
</reference>
<organism evidence="2 3">
    <name type="scientific">Nitrincola nitratireducens</name>
    <dbReference type="NCBI Taxonomy" id="1229521"/>
    <lineage>
        <taxon>Bacteria</taxon>
        <taxon>Pseudomonadati</taxon>
        <taxon>Pseudomonadota</taxon>
        <taxon>Gammaproteobacteria</taxon>
        <taxon>Oceanospirillales</taxon>
        <taxon>Oceanospirillaceae</taxon>
        <taxon>Nitrincola</taxon>
    </lineage>
</organism>
<accession>W9UZY5</accession>
<dbReference type="RefSeq" id="WP_051514508.1">
    <property type="nucleotide sequence ID" value="NZ_AONB01000015.1"/>
</dbReference>
<keyword evidence="1" id="KW-0812">Transmembrane</keyword>
<feature type="transmembrane region" description="Helical" evidence="1">
    <location>
        <begin position="21"/>
        <end position="43"/>
    </location>
</feature>
<keyword evidence="3" id="KW-1185">Reference proteome</keyword>
<evidence type="ECO:0000313" key="2">
    <source>
        <dbReference type="EMBL" id="EXJ10271.1"/>
    </source>
</evidence>